<dbReference type="InterPro" id="IPR043129">
    <property type="entry name" value="ATPase_NBD"/>
</dbReference>
<sequence>MGVIGERTILIFNLSGGTFDVSLLTIEDGIFEVKTTAGNTHLGGKDFDNRLVNYFASLSARTRELCQDLFCSTLERVEKVFRDSKIDKANVREIILVGGSIHIPRIVKLVSDFFNGKEPKKNINPNKPIAYGATV</sequence>
<keyword evidence="2" id="KW-0067">ATP-binding</keyword>
<dbReference type="FunFam" id="3.30.420.40:FF:000020">
    <property type="entry name" value="Chaperone protein HscA homolog"/>
    <property type="match status" value="1"/>
</dbReference>
<evidence type="ECO:0000313" key="4">
    <source>
        <dbReference type="Proteomes" id="UP001218188"/>
    </source>
</evidence>
<dbReference type="Pfam" id="PF00012">
    <property type="entry name" value="HSP70"/>
    <property type="match status" value="2"/>
</dbReference>
<keyword evidence="1" id="KW-0547">Nucleotide-binding</keyword>
<accession>A0AAD6SMB3</accession>
<proteinExistence type="predicted"/>
<gene>
    <name evidence="3" type="ORF">C8F04DRAFT_1211784</name>
</gene>
<dbReference type="AlphaFoldDB" id="A0AAD6SMB3"/>
<dbReference type="Gene3D" id="3.90.640.10">
    <property type="entry name" value="Actin, Chain A, domain 4"/>
    <property type="match status" value="2"/>
</dbReference>
<dbReference type="Gene3D" id="3.30.420.40">
    <property type="match status" value="3"/>
</dbReference>
<dbReference type="InterPro" id="IPR013126">
    <property type="entry name" value="Hsp_70_fam"/>
</dbReference>
<protein>
    <submittedName>
        <fullName evidence="3">Heat shock protein 70</fullName>
    </submittedName>
</protein>
<keyword evidence="3" id="KW-0346">Stress response</keyword>
<evidence type="ECO:0000256" key="1">
    <source>
        <dbReference type="ARBA" id="ARBA00022741"/>
    </source>
</evidence>
<keyword evidence="4" id="KW-1185">Reference proteome</keyword>
<organism evidence="3 4">
    <name type="scientific">Mycena alexandri</name>
    <dbReference type="NCBI Taxonomy" id="1745969"/>
    <lineage>
        <taxon>Eukaryota</taxon>
        <taxon>Fungi</taxon>
        <taxon>Dikarya</taxon>
        <taxon>Basidiomycota</taxon>
        <taxon>Agaricomycotina</taxon>
        <taxon>Agaricomycetes</taxon>
        <taxon>Agaricomycetidae</taxon>
        <taxon>Agaricales</taxon>
        <taxon>Marasmiineae</taxon>
        <taxon>Mycenaceae</taxon>
        <taxon>Mycena</taxon>
    </lineage>
</organism>
<evidence type="ECO:0000313" key="3">
    <source>
        <dbReference type="EMBL" id="KAJ7030179.1"/>
    </source>
</evidence>
<dbReference type="EMBL" id="JARJCM010000093">
    <property type="protein sequence ID" value="KAJ7030179.1"/>
    <property type="molecule type" value="Genomic_DNA"/>
</dbReference>
<reference evidence="3" key="1">
    <citation type="submission" date="2023-03" db="EMBL/GenBank/DDBJ databases">
        <title>Massive genome expansion in bonnet fungi (Mycena s.s.) driven by repeated elements and novel gene families across ecological guilds.</title>
        <authorList>
            <consortium name="Lawrence Berkeley National Laboratory"/>
            <person name="Harder C.B."/>
            <person name="Miyauchi S."/>
            <person name="Viragh M."/>
            <person name="Kuo A."/>
            <person name="Thoen E."/>
            <person name="Andreopoulos B."/>
            <person name="Lu D."/>
            <person name="Skrede I."/>
            <person name="Drula E."/>
            <person name="Henrissat B."/>
            <person name="Morin E."/>
            <person name="Kohler A."/>
            <person name="Barry K."/>
            <person name="LaButti K."/>
            <person name="Morin E."/>
            <person name="Salamov A."/>
            <person name="Lipzen A."/>
            <person name="Mereny Z."/>
            <person name="Hegedus B."/>
            <person name="Baldrian P."/>
            <person name="Stursova M."/>
            <person name="Weitz H."/>
            <person name="Taylor A."/>
            <person name="Grigoriev I.V."/>
            <person name="Nagy L.G."/>
            <person name="Martin F."/>
            <person name="Kauserud H."/>
        </authorList>
    </citation>
    <scope>NUCLEOTIDE SEQUENCE</scope>
    <source>
        <strain evidence="3">CBHHK200</strain>
    </source>
</reference>
<dbReference type="Proteomes" id="UP001218188">
    <property type="component" value="Unassembled WGS sequence"/>
</dbReference>
<dbReference type="SUPFAM" id="SSF53067">
    <property type="entry name" value="Actin-like ATPase domain"/>
    <property type="match status" value="1"/>
</dbReference>
<name>A0AAD6SMB3_9AGAR</name>
<dbReference type="PANTHER" id="PTHR19375">
    <property type="entry name" value="HEAT SHOCK PROTEIN 70KDA"/>
    <property type="match status" value="1"/>
</dbReference>
<comment type="caution">
    <text evidence="3">The sequence shown here is derived from an EMBL/GenBank/DDBJ whole genome shotgun (WGS) entry which is preliminary data.</text>
</comment>
<dbReference type="GO" id="GO:0140662">
    <property type="term" value="F:ATP-dependent protein folding chaperone"/>
    <property type="evidence" value="ECO:0007669"/>
    <property type="project" value="InterPro"/>
</dbReference>
<evidence type="ECO:0000256" key="2">
    <source>
        <dbReference type="ARBA" id="ARBA00022840"/>
    </source>
</evidence>
<dbReference type="GO" id="GO:0005524">
    <property type="term" value="F:ATP binding"/>
    <property type="evidence" value="ECO:0007669"/>
    <property type="project" value="UniProtKB-KW"/>
</dbReference>